<keyword evidence="2" id="KW-1185">Reference proteome</keyword>
<comment type="caution">
    <text evidence="1">The sequence shown here is derived from an EMBL/GenBank/DDBJ whole genome shotgun (WGS) entry which is preliminary data.</text>
</comment>
<dbReference type="EMBL" id="RWJN01000313">
    <property type="protein sequence ID" value="TCD63238.1"/>
    <property type="molecule type" value="Genomic_DNA"/>
</dbReference>
<dbReference type="AlphaFoldDB" id="A0A4R0RHL7"/>
<dbReference type="Proteomes" id="UP000292702">
    <property type="component" value="Unassembled WGS sequence"/>
</dbReference>
<reference evidence="1 2" key="1">
    <citation type="submission" date="2018-11" db="EMBL/GenBank/DDBJ databases">
        <title>Genome assembly of Steccherinum ochraceum LE-BIN_3174, the white-rot fungus of the Steccherinaceae family (The Residual Polyporoid clade, Polyporales, Basidiomycota).</title>
        <authorList>
            <person name="Fedorova T.V."/>
            <person name="Glazunova O.A."/>
            <person name="Landesman E.O."/>
            <person name="Moiseenko K.V."/>
            <person name="Psurtseva N.V."/>
            <person name="Savinova O.S."/>
            <person name="Shakhova N.V."/>
            <person name="Tyazhelova T.V."/>
            <person name="Vasina D.V."/>
        </authorList>
    </citation>
    <scope>NUCLEOTIDE SEQUENCE [LARGE SCALE GENOMIC DNA]</scope>
    <source>
        <strain evidence="1 2">LE-BIN_3174</strain>
    </source>
</reference>
<gene>
    <name evidence="1" type="ORF">EIP91_005823</name>
</gene>
<organism evidence="1 2">
    <name type="scientific">Steccherinum ochraceum</name>
    <dbReference type="NCBI Taxonomy" id="92696"/>
    <lineage>
        <taxon>Eukaryota</taxon>
        <taxon>Fungi</taxon>
        <taxon>Dikarya</taxon>
        <taxon>Basidiomycota</taxon>
        <taxon>Agaricomycotina</taxon>
        <taxon>Agaricomycetes</taxon>
        <taxon>Polyporales</taxon>
        <taxon>Steccherinaceae</taxon>
        <taxon>Steccherinum</taxon>
    </lineage>
</organism>
<evidence type="ECO:0000313" key="1">
    <source>
        <dbReference type="EMBL" id="TCD63238.1"/>
    </source>
</evidence>
<feature type="non-terminal residue" evidence="1">
    <location>
        <position position="1"/>
    </location>
</feature>
<sequence length="197" mass="21263">ASAIPLSLSPALPAFQEALGAVLNDPTFLPGGGYLGFGLERQYPLPGVSQTSLAPYRRLLKGSDAMLMAAADHACLEATINLYYAVDRYEDDKYDGVLCDFIPEEPGGAMDTEGDQSFHHTLLWDGGSPVLSAAGYEDVDEANEDEFSWIAWVTPVTSHTQVKSGHLFYGNEASLEWEYGDLCLAMKVGPYGSRSTA</sequence>
<evidence type="ECO:0000313" key="2">
    <source>
        <dbReference type="Proteomes" id="UP000292702"/>
    </source>
</evidence>
<name>A0A4R0RHL7_9APHY</name>
<accession>A0A4R0RHL7</accession>
<dbReference type="OrthoDB" id="27483at2759"/>
<proteinExistence type="predicted"/>
<protein>
    <submittedName>
        <fullName evidence="1">Uncharacterized protein</fullName>
    </submittedName>
</protein>